<evidence type="ECO:0000313" key="4">
    <source>
        <dbReference type="EMBL" id="AML53816.1"/>
    </source>
</evidence>
<organism evidence="4 5">
    <name type="scientific">Falsihalocynthiibacter arcticus</name>
    <dbReference type="NCBI Taxonomy" id="1579316"/>
    <lineage>
        <taxon>Bacteria</taxon>
        <taxon>Pseudomonadati</taxon>
        <taxon>Pseudomonadota</taxon>
        <taxon>Alphaproteobacteria</taxon>
        <taxon>Rhodobacterales</taxon>
        <taxon>Roseobacteraceae</taxon>
        <taxon>Falsihalocynthiibacter</taxon>
    </lineage>
</organism>
<dbReference type="EMBL" id="CP014328">
    <property type="protein sequence ID" value="AML53816.1"/>
    <property type="molecule type" value="Genomic_DNA"/>
</dbReference>
<dbReference type="OrthoDB" id="9947065at2"/>
<accession>A0A126V7G8</accession>
<dbReference type="KEGG" id="hat:RC74_21425"/>
<feature type="region of interest" description="Disordered" evidence="2">
    <location>
        <begin position="131"/>
        <end position="162"/>
    </location>
</feature>
<evidence type="ECO:0000259" key="3">
    <source>
        <dbReference type="Pfam" id="PF11740"/>
    </source>
</evidence>
<keyword evidence="4" id="KW-0614">Plasmid</keyword>
<keyword evidence="5" id="KW-1185">Reference proteome</keyword>
<protein>
    <recommendedName>
        <fullName evidence="3">KfrA N-terminal DNA-binding domain-containing protein</fullName>
    </recommendedName>
</protein>
<proteinExistence type="predicted"/>
<gene>
    <name evidence="4" type="ORF">RC74_21425</name>
</gene>
<keyword evidence="1" id="KW-0175">Coiled coil</keyword>
<dbReference type="Proteomes" id="UP000070371">
    <property type="component" value="Plasmid unnamed"/>
</dbReference>
<dbReference type="Pfam" id="PF11740">
    <property type="entry name" value="KfrA_N"/>
    <property type="match status" value="1"/>
</dbReference>
<feature type="region of interest" description="Disordered" evidence="2">
    <location>
        <begin position="259"/>
        <end position="279"/>
    </location>
</feature>
<geneLocation type="plasmid" evidence="4">
    <name>unnamed</name>
</geneLocation>
<dbReference type="InterPro" id="IPR021104">
    <property type="entry name" value="KfrA_DNA-bd_N"/>
</dbReference>
<evidence type="ECO:0000256" key="2">
    <source>
        <dbReference type="SAM" id="MobiDB-lite"/>
    </source>
</evidence>
<feature type="domain" description="KfrA N-terminal DNA-binding" evidence="3">
    <location>
        <begin position="21"/>
        <end position="129"/>
    </location>
</feature>
<dbReference type="AlphaFoldDB" id="A0A126V7G8"/>
<evidence type="ECO:0000256" key="1">
    <source>
        <dbReference type="SAM" id="Coils"/>
    </source>
</evidence>
<feature type="compositionally biased region" description="Basic and acidic residues" evidence="2">
    <location>
        <begin position="131"/>
        <end position="140"/>
    </location>
</feature>
<sequence length="323" mass="35704">MTEDTRVIEEIAIKREPKASEANVKAAIKQLEEAGDKVTARAIYKIVGGNYTQVSNIYKAVSNAIIIAEKAPASVKEMFTTLADDLFTQVKATAEAAYNAEREGLKEKLATITEELKDVSGLVDEKQDEVEKLEAEKEGLSTESASKIEDLEEDLKDARSSRDQKIGQVAALEARIEANARGYSEDLRETRAELIEKAAAEVSKLNTAHQREFIELGAKHKSEIADMKSQLDVAVESQKEEIIELGELVEETKTSLHSLTGDMKASQASLTAETKRADKADKMYTEEAVRAREAVEDNRSLRKEVAELTAEIRKLSSDKKSKK</sequence>
<feature type="coiled-coil region" evidence="1">
    <location>
        <begin position="291"/>
        <end position="318"/>
    </location>
</feature>
<name>A0A126V7G8_9RHOB</name>
<evidence type="ECO:0000313" key="5">
    <source>
        <dbReference type="Proteomes" id="UP000070371"/>
    </source>
</evidence>
<reference evidence="4 5" key="1">
    <citation type="submission" date="2016-02" db="EMBL/GenBank/DDBJ databases">
        <title>Complete genome sequence of Halocynthiibacter arcticus PAMC 20958t from arctic marine sediment.</title>
        <authorList>
            <person name="Lee Y.M."/>
            <person name="Baek K."/>
            <person name="Lee H.K."/>
            <person name="Shin S.C."/>
        </authorList>
    </citation>
    <scope>NUCLEOTIDE SEQUENCE [LARGE SCALE GENOMIC DNA]</scope>
    <source>
        <strain evidence="4">PAMC 20958</strain>
        <plasmid evidence="5">Plasmid</plasmid>
    </source>
</reference>
<dbReference type="RefSeq" id="WP_039003172.1">
    <property type="nucleotide sequence ID" value="NZ_CP014328.1"/>
</dbReference>